<organism evidence="6 7">
    <name type="scientific">Tumebacillus lacus</name>
    <dbReference type="NCBI Taxonomy" id="2995335"/>
    <lineage>
        <taxon>Bacteria</taxon>
        <taxon>Bacillati</taxon>
        <taxon>Bacillota</taxon>
        <taxon>Bacilli</taxon>
        <taxon>Bacillales</taxon>
        <taxon>Alicyclobacillaceae</taxon>
        <taxon>Tumebacillus</taxon>
    </lineage>
</organism>
<dbReference type="InterPro" id="IPR044957">
    <property type="entry name" value="Ribosomal_bL32_bact"/>
</dbReference>
<proteinExistence type="inferred from homology"/>
<evidence type="ECO:0000256" key="5">
    <source>
        <dbReference type="HAMAP-Rule" id="MF_00340"/>
    </source>
</evidence>
<dbReference type="Proteomes" id="UP001208017">
    <property type="component" value="Unassembled WGS sequence"/>
</dbReference>
<evidence type="ECO:0000313" key="6">
    <source>
        <dbReference type="EMBL" id="MCX7568449.1"/>
    </source>
</evidence>
<evidence type="ECO:0000256" key="2">
    <source>
        <dbReference type="ARBA" id="ARBA00022980"/>
    </source>
</evidence>
<evidence type="ECO:0000256" key="4">
    <source>
        <dbReference type="ARBA" id="ARBA00035178"/>
    </source>
</evidence>
<dbReference type="SUPFAM" id="SSF57829">
    <property type="entry name" value="Zn-binding ribosomal proteins"/>
    <property type="match status" value="1"/>
</dbReference>
<dbReference type="GO" id="GO:0005840">
    <property type="term" value="C:ribosome"/>
    <property type="evidence" value="ECO:0007669"/>
    <property type="project" value="UniProtKB-KW"/>
</dbReference>
<comment type="caution">
    <text evidence="6">The sequence shown here is derived from an EMBL/GenBank/DDBJ whole genome shotgun (WGS) entry which is preliminary data.</text>
</comment>
<name>A0ABT3WUY5_9BACL</name>
<comment type="similarity">
    <text evidence="1 5">Belongs to the bacterial ribosomal protein bL32 family.</text>
</comment>
<dbReference type="InterPro" id="IPR002677">
    <property type="entry name" value="Ribosomal_bL32"/>
</dbReference>
<dbReference type="PANTHER" id="PTHR35534:SF2">
    <property type="entry name" value="LARGE RIBOSOMAL SUBUNIT PROTEIN BL32"/>
    <property type="match status" value="1"/>
</dbReference>
<dbReference type="PANTHER" id="PTHR35534">
    <property type="entry name" value="50S RIBOSOMAL PROTEIN L32"/>
    <property type="match status" value="1"/>
</dbReference>
<dbReference type="RefSeq" id="WP_267149696.1">
    <property type="nucleotide sequence ID" value="NZ_JAPMLT010000001.1"/>
</dbReference>
<evidence type="ECO:0000256" key="1">
    <source>
        <dbReference type="ARBA" id="ARBA00008560"/>
    </source>
</evidence>
<protein>
    <recommendedName>
        <fullName evidence="4 5">Large ribosomal subunit protein bL32</fullName>
    </recommendedName>
</protein>
<evidence type="ECO:0000256" key="3">
    <source>
        <dbReference type="ARBA" id="ARBA00023274"/>
    </source>
</evidence>
<dbReference type="EMBL" id="JAPMLT010000001">
    <property type="protein sequence ID" value="MCX7568449.1"/>
    <property type="molecule type" value="Genomic_DNA"/>
</dbReference>
<reference evidence="6 7" key="1">
    <citation type="submission" date="2022-11" db="EMBL/GenBank/DDBJ databases">
        <title>Study of microbial diversity in lake waters.</title>
        <authorList>
            <person name="Zhang J."/>
        </authorList>
    </citation>
    <scope>NUCLEOTIDE SEQUENCE [LARGE SCALE GENOMIC DNA]</scope>
    <source>
        <strain evidence="6 7">DT12</strain>
    </source>
</reference>
<dbReference type="NCBIfam" id="TIGR01031">
    <property type="entry name" value="rpmF_bact"/>
    <property type="match status" value="1"/>
</dbReference>
<dbReference type="HAMAP" id="MF_00340">
    <property type="entry name" value="Ribosomal_bL32"/>
    <property type="match status" value="1"/>
</dbReference>
<sequence length="58" mass="6759">MAVPQRRTSKTRKRMRRTHFKISAPGMVECPQCHEMKLAHRICKNCGSYKGRTVVENN</sequence>
<accession>A0ABT3WUY5</accession>
<keyword evidence="3 5" id="KW-0687">Ribonucleoprotein</keyword>
<keyword evidence="7" id="KW-1185">Reference proteome</keyword>
<evidence type="ECO:0000313" key="7">
    <source>
        <dbReference type="Proteomes" id="UP001208017"/>
    </source>
</evidence>
<dbReference type="Pfam" id="PF01783">
    <property type="entry name" value="Ribosomal_L32p"/>
    <property type="match status" value="1"/>
</dbReference>
<dbReference type="InterPro" id="IPR011332">
    <property type="entry name" value="Ribosomal_zn-bd"/>
</dbReference>
<keyword evidence="2 5" id="KW-0689">Ribosomal protein</keyword>
<gene>
    <name evidence="5 6" type="primary">rpmF</name>
    <name evidence="6" type="ORF">OS242_00485</name>
</gene>